<dbReference type="Proteomes" id="UP000267166">
    <property type="component" value="Unassembled WGS sequence"/>
</dbReference>
<accession>A0A498CSN0</accession>
<dbReference type="RefSeq" id="WP_121594913.1">
    <property type="nucleotide sequence ID" value="NZ_RCHD01000051.1"/>
</dbReference>
<evidence type="ECO:0000313" key="1">
    <source>
        <dbReference type="EMBL" id="RLL30748.1"/>
    </source>
</evidence>
<evidence type="ECO:0000313" key="2">
    <source>
        <dbReference type="Proteomes" id="UP000267166"/>
    </source>
</evidence>
<dbReference type="EMBL" id="RCHD01000051">
    <property type="protein sequence ID" value="RLL30748.1"/>
    <property type="molecule type" value="Genomic_DNA"/>
</dbReference>
<gene>
    <name evidence="1" type="ORF">D9K80_15650</name>
</gene>
<name>A0A498CSN0_9GAMM</name>
<proteinExistence type="predicted"/>
<dbReference type="AlphaFoldDB" id="A0A498CSN0"/>
<protein>
    <submittedName>
        <fullName evidence="1">Uncharacterized protein</fullName>
    </submittedName>
</protein>
<organism evidence="1 2">
    <name type="scientific">Acinetobacter cumulans</name>
    <dbReference type="NCBI Taxonomy" id="2136182"/>
    <lineage>
        <taxon>Bacteria</taxon>
        <taxon>Pseudomonadati</taxon>
        <taxon>Pseudomonadota</taxon>
        <taxon>Gammaproteobacteria</taxon>
        <taxon>Moraxellales</taxon>
        <taxon>Moraxellaceae</taxon>
        <taxon>Acinetobacter</taxon>
    </lineage>
</organism>
<comment type="caution">
    <text evidence="1">The sequence shown here is derived from an EMBL/GenBank/DDBJ whole genome shotgun (WGS) entry which is preliminary data.</text>
</comment>
<sequence>MWRAYREKRGSFFAGRRIEQGFGNLTATYLASKGAKDVEALSFMPHEDLPEEKIYSVDEIMEKGLT</sequence>
<reference evidence="1 2" key="1">
    <citation type="submission" date="2018-09" db="EMBL/GenBank/DDBJ databases">
        <title>The draft genome of Acinetobacter sp. strains.</title>
        <authorList>
            <person name="Qin J."/>
            <person name="Feng Y."/>
            <person name="Zong Z."/>
        </authorList>
    </citation>
    <scope>NUCLEOTIDE SEQUENCE [LARGE SCALE GENOMIC DNA]</scope>
    <source>
        <strain evidence="1 2">WCHAc060003</strain>
    </source>
</reference>